<feature type="domain" description="DUF2326" evidence="2">
    <location>
        <begin position="456"/>
        <end position="596"/>
    </location>
</feature>
<dbReference type="InterPro" id="IPR027417">
    <property type="entry name" value="P-loop_NTPase"/>
</dbReference>
<feature type="coiled-coil region" evidence="1">
    <location>
        <begin position="345"/>
        <end position="429"/>
    </location>
</feature>
<sequence>MKLSKIYSNKPSLFEPVTFYEGLNVIYGEIRLPENKEKDTHNLGKSTLGRVIDFTLLSKRNPNFFLFKHPDIFNQFVFFLEVELKDSSFLTIRRDVAQASKIRFKKHQEKNQDYSLLPTEQWDHEDVSFDKAKELLDSLLDLSVIKPWSYRNSIGYLIRSQDDYSDVFQLRKFRSKDASWKPYLSHILGFNAELIKEHYEKEKALEEKQTTEKAVKKELGGSLEDISKIEGILLLKKKDAEKKQELLDIFDFRQQDKEKTKVLVEEIDEEIASLNQERYSLNQSRKKILKSLEEDKILFNTEEAEKLFNEAGVLFSGQIKKDFEQLLGFNKAITEERFGYLTEEKLEIEDKLRSINTRLNELGKRRSKNLSFLSDTEVFSKYKTLSKELVSLRADIETLERQKAHLHKLQELRTEIRALSEECSHLQSKIEDNVESQNSDQSSVFSQIRLYFSEIVDTVISRKALLSVSPNREGHLQFKAEILDESGNATSADLGHTYRKLLCIAFDLAVLRVHKDEKFPHFAFHDGVFESLDNRKKENLLAILRDYVELGIQSVITLIDSDLPARSPKELPVFDSTEIVLQLHDEGESGRLFKLKTW</sequence>
<evidence type="ECO:0000256" key="1">
    <source>
        <dbReference type="SAM" id="Coils"/>
    </source>
</evidence>
<dbReference type="Gene3D" id="3.40.50.300">
    <property type="entry name" value="P-loop containing nucleotide triphosphate hydrolases"/>
    <property type="match status" value="1"/>
</dbReference>
<gene>
    <name evidence="3" type="ORF">SAMN02982990_04024</name>
</gene>
<dbReference type="OrthoDB" id="7888902at2"/>
<dbReference type="AlphaFoldDB" id="A0A1G5RED8"/>
<dbReference type="InterPro" id="IPR018760">
    <property type="entry name" value="DUF2326"/>
</dbReference>
<dbReference type="GeneID" id="45657120"/>
<dbReference type="SMR" id="A0A1G5RED8"/>
<dbReference type="EMBL" id="FMWJ01000029">
    <property type="protein sequence ID" value="SCZ72366.1"/>
    <property type="molecule type" value="Genomic_DNA"/>
</dbReference>
<keyword evidence="1" id="KW-0175">Coiled coil</keyword>
<reference evidence="4" key="1">
    <citation type="submission" date="2016-10" db="EMBL/GenBank/DDBJ databases">
        <authorList>
            <person name="Varghese N."/>
            <person name="Submissions S."/>
        </authorList>
    </citation>
    <scope>NUCLEOTIDE SEQUENCE [LARGE SCALE GENOMIC DNA]</scope>
    <source>
        <strain evidence="4">ATCC 29999</strain>
    </source>
</reference>
<evidence type="ECO:0000259" key="2">
    <source>
        <dbReference type="Pfam" id="PF10088"/>
    </source>
</evidence>
<evidence type="ECO:0000313" key="4">
    <source>
        <dbReference type="Proteomes" id="UP000183223"/>
    </source>
</evidence>
<organism evidence="3 4">
    <name type="scientific">Photorhabdus luminescens</name>
    <name type="common">Xenorhabdus luminescens</name>
    <dbReference type="NCBI Taxonomy" id="29488"/>
    <lineage>
        <taxon>Bacteria</taxon>
        <taxon>Pseudomonadati</taxon>
        <taxon>Pseudomonadota</taxon>
        <taxon>Gammaproteobacteria</taxon>
        <taxon>Enterobacterales</taxon>
        <taxon>Morganellaceae</taxon>
        <taxon>Photorhabdus</taxon>
    </lineage>
</organism>
<evidence type="ECO:0000313" key="3">
    <source>
        <dbReference type="EMBL" id="SCZ72366.1"/>
    </source>
</evidence>
<dbReference type="Pfam" id="PF10088">
    <property type="entry name" value="DUF2326"/>
    <property type="match status" value="1"/>
</dbReference>
<feature type="coiled-coil region" evidence="1">
    <location>
        <begin position="257"/>
        <end position="284"/>
    </location>
</feature>
<dbReference type="RefSeq" id="WP_049584235.1">
    <property type="nucleotide sequence ID" value="NZ_CAWQXX010000052.1"/>
</dbReference>
<dbReference type="Proteomes" id="UP000183223">
    <property type="component" value="Unassembled WGS sequence"/>
</dbReference>
<protein>
    <submittedName>
        <fullName evidence="3">Uncharacterized protein YydD, contains DUF2326 domain</fullName>
    </submittedName>
</protein>
<proteinExistence type="predicted"/>
<name>A0A1G5RED8_PHOLU</name>
<keyword evidence="4" id="KW-1185">Reference proteome</keyword>
<accession>A0A1G5RED8</accession>